<evidence type="ECO:0000313" key="2">
    <source>
        <dbReference type="EMBL" id="HIU42143.1"/>
    </source>
</evidence>
<evidence type="ECO:0000313" key="3">
    <source>
        <dbReference type="Proteomes" id="UP000824082"/>
    </source>
</evidence>
<evidence type="ECO:0000259" key="1">
    <source>
        <dbReference type="Pfam" id="PF03819"/>
    </source>
</evidence>
<dbReference type="GO" id="GO:0006203">
    <property type="term" value="P:dGTP catabolic process"/>
    <property type="evidence" value="ECO:0007669"/>
    <property type="project" value="TreeGrafter"/>
</dbReference>
<dbReference type="PANTHER" id="PTHR30522:SF0">
    <property type="entry name" value="NUCLEOSIDE TRIPHOSPHATE PYROPHOSPHOHYDROLASE"/>
    <property type="match status" value="1"/>
</dbReference>
<dbReference type="CDD" id="cd11529">
    <property type="entry name" value="NTP-PPase_MazG_Cterm"/>
    <property type="match status" value="1"/>
</dbReference>
<dbReference type="PANTHER" id="PTHR30522">
    <property type="entry name" value="NUCLEOSIDE TRIPHOSPHATE PYROPHOSPHOHYDROLASE"/>
    <property type="match status" value="1"/>
</dbReference>
<comment type="caution">
    <text evidence="2">The sequence shown here is derived from an EMBL/GenBank/DDBJ whole genome shotgun (WGS) entry which is preliminary data.</text>
</comment>
<dbReference type="Gene3D" id="1.10.287.1080">
    <property type="entry name" value="MazG-like"/>
    <property type="match status" value="2"/>
</dbReference>
<dbReference type="InterPro" id="IPR004518">
    <property type="entry name" value="MazG-like_dom"/>
</dbReference>
<sequence length="275" mass="31976">MEEQKLEFQFKDRYDLEDLKQVTRILRSENGCPWDKVQTHQSIRQDFLEETLEALEAIDNQDPVLLREELGDVLFQVVFHAQIEAEQGRFDLADVIHDITFKLIHRHPHVFGSIQADTVDQVLKNWDDIKKEEKNQDSYADTLRAVPKTFPALMRAQKVQKRAAKVGFDFESQQQTWDALAEETQELKEAVKQQDVSAMEEELGDVLFSVVNLSRFLGLDAEKCLTNAVEKFINRFAKVEFLAVQQQLDLKQTDHETLESLYQQSKRHLSDNPTD</sequence>
<gene>
    <name evidence="2" type="primary">mazG</name>
    <name evidence="2" type="ORF">IAD19_06270</name>
</gene>
<dbReference type="FunFam" id="1.10.287.1080:FF:000001">
    <property type="entry name" value="Nucleoside triphosphate pyrophosphohydrolase"/>
    <property type="match status" value="1"/>
</dbReference>
<dbReference type="Proteomes" id="UP000824082">
    <property type="component" value="Unassembled WGS sequence"/>
</dbReference>
<name>A0A9D1IRC4_9FIRM</name>
<dbReference type="InterPro" id="IPR048015">
    <property type="entry name" value="NTP-PPase_MazG-like_N"/>
</dbReference>
<keyword evidence="2" id="KW-0378">Hydrolase</keyword>
<dbReference type="NCBIfam" id="NF007113">
    <property type="entry name" value="PRK09562.1"/>
    <property type="match status" value="1"/>
</dbReference>
<organism evidence="2 3">
    <name type="scientific">Candidatus Egerieicola faecale</name>
    <dbReference type="NCBI Taxonomy" id="2840774"/>
    <lineage>
        <taxon>Bacteria</taxon>
        <taxon>Bacillati</taxon>
        <taxon>Bacillota</taxon>
        <taxon>Clostridia</taxon>
        <taxon>Eubacteriales</taxon>
        <taxon>Oscillospiraceae</taxon>
        <taxon>Oscillospiraceae incertae sedis</taxon>
        <taxon>Candidatus Egerieicola</taxon>
    </lineage>
</organism>
<dbReference type="GO" id="GO:0046081">
    <property type="term" value="P:dUTP catabolic process"/>
    <property type="evidence" value="ECO:0007669"/>
    <property type="project" value="TreeGrafter"/>
</dbReference>
<feature type="domain" description="NTP pyrophosphohydrolase MazG-like" evidence="1">
    <location>
        <begin position="172"/>
        <end position="236"/>
    </location>
</feature>
<dbReference type="GO" id="GO:0046076">
    <property type="term" value="P:dTTP catabolic process"/>
    <property type="evidence" value="ECO:0007669"/>
    <property type="project" value="TreeGrafter"/>
</dbReference>
<feature type="domain" description="NTP pyrophosphohydrolase MazG-like" evidence="1">
    <location>
        <begin position="38"/>
        <end position="111"/>
    </location>
</feature>
<dbReference type="GO" id="GO:0046052">
    <property type="term" value="P:UTP catabolic process"/>
    <property type="evidence" value="ECO:0007669"/>
    <property type="project" value="TreeGrafter"/>
</dbReference>
<dbReference type="EMBL" id="DVMX01000123">
    <property type="protein sequence ID" value="HIU42143.1"/>
    <property type="molecule type" value="Genomic_DNA"/>
</dbReference>
<dbReference type="InterPro" id="IPR048011">
    <property type="entry name" value="NTP-PPase_MazG-like_C"/>
</dbReference>
<dbReference type="EC" id="3.6.1.9" evidence="2"/>
<accession>A0A9D1IRC4</accession>
<dbReference type="GO" id="GO:0046047">
    <property type="term" value="P:TTP catabolic process"/>
    <property type="evidence" value="ECO:0007669"/>
    <property type="project" value="TreeGrafter"/>
</dbReference>
<proteinExistence type="predicted"/>
<protein>
    <submittedName>
        <fullName evidence="2">Nucleoside triphosphate pyrophosphohydrolase</fullName>
        <ecNumber evidence="2">3.6.1.9</ecNumber>
    </submittedName>
</protein>
<dbReference type="InterPro" id="IPR011551">
    <property type="entry name" value="NTP_PyrPHydrolase_MazG"/>
</dbReference>
<dbReference type="SUPFAM" id="SSF101386">
    <property type="entry name" value="all-alpha NTP pyrophosphatases"/>
    <property type="match status" value="2"/>
</dbReference>
<dbReference type="AlphaFoldDB" id="A0A9D1IRC4"/>
<reference evidence="2" key="1">
    <citation type="submission" date="2020-10" db="EMBL/GenBank/DDBJ databases">
        <authorList>
            <person name="Gilroy R."/>
        </authorList>
    </citation>
    <scope>NUCLEOTIDE SEQUENCE</scope>
    <source>
        <strain evidence="2">4509</strain>
    </source>
</reference>
<reference evidence="2" key="2">
    <citation type="journal article" date="2021" name="PeerJ">
        <title>Extensive microbial diversity within the chicken gut microbiome revealed by metagenomics and culture.</title>
        <authorList>
            <person name="Gilroy R."/>
            <person name="Ravi A."/>
            <person name="Getino M."/>
            <person name="Pursley I."/>
            <person name="Horton D.L."/>
            <person name="Alikhan N.F."/>
            <person name="Baker D."/>
            <person name="Gharbi K."/>
            <person name="Hall N."/>
            <person name="Watson M."/>
            <person name="Adriaenssens E.M."/>
            <person name="Foster-Nyarko E."/>
            <person name="Jarju S."/>
            <person name="Secka A."/>
            <person name="Antonio M."/>
            <person name="Oren A."/>
            <person name="Chaudhuri R.R."/>
            <person name="La Ragione R."/>
            <person name="Hildebrand F."/>
            <person name="Pallen M.J."/>
        </authorList>
    </citation>
    <scope>NUCLEOTIDE SEQUENCE</scope>
    <source>
        <strain evidence="2">4509</strain>
    </source>
</reference>
<dbReference type="GO" id="GO:0046061">
    <property type="term" value="P:dATP catabolic process"/>
    <property type="evidence" value="ECO:0007669"/>
    <property type="project" value="TreeGrafter"/>
</dbReference>
<dbReference type="CDD" id="cd11528">
    <property type="entry name" value="NTP-PPase_MazG_Nterm"/>
    <property type="match status" value="1"/>
</dbReference>
<dbReference type="NCBIfam" id="TIGR00444">
    <property type="entry name" value="mazG"/>
    <property type="match status" value="1"/>
</dbReference>
<dbReference type="GO" id="GO:0006950">
    <property type="term" value="P:response to stress"/>
    <property type="evidence" value="ECO:0007669"/>
    <property type="project" value="UniProtKB-ARBA"/>
</dbReference>
<dbReference type="GO" id="GO:0047429">
    <property type="term" value="F:nucleoside triphosphate diphosphatase activity"/>
    <property type="evidence" value="ECO:0007669"/>
    <property type="project" value="UniProtKB-EC"/>
</dbReference>
<dbReference type="Pfam" id="PF03819">
    <property type="entry name" value="MazG"/>
    <property type="match status" value="2"/>
</dbReference>